<dbReference type="EMBL" id="CAXAMN010000751">
    <property type="protein sequence ID" value="CAK8990486.1"/>
    <property type="molecule type" value="Genomic_DNA"/>
</dbReference>
<keyword evidence="1" id="KW-0812">Transmembrane</keyword>
<accession>A0ABP0HLS9</accession>
<protein>
    <submittedName>
        <fullName evidence="2">Uncharacterized protein</fullName>
    </submittedName>
</protein>
<keyword evidence="3" id="KW-1185">Reference proteome</keyword>
<feature type="transmembrane region" description="Helical" evidence="1">
    <location>
        <begin position="165"/>
        <end position="185"/>
    </location>
</feature>
<organism evidence="2 3">
    <name type="scientific">Durusdinium trenchii</name>
    <dbReference type="NCBI Taxonomy" id="1381693"/>
    <lineage>
        <taxon>Eukaryota</taxon>
        <taxon>Sar</taxon>
        <taxon>Alveolata</taxon>
        <taxon>Dinophyceae</taxon>
        <taxon>Suessiales</taxon>
        <taxon>Symbiodiniaceae</taxon>
        <taxon>Durusdinium</taxon>
    </lineage>
</organism>
<gene>
    <name evidence="2" type="ORF">CCMP2556_LOCUS2073</name>
</gene>
<sequence>QGNTQSLTMTPEEVELVARRLVAMGAPTDFILVMLLCSWLVVPRPRSPWQVIEYFSGKGRVSALAAKTGFAVASFDIDRGHIPKPKRKNQKKYKFAKRNTMDINGEVGMALAVLLGVQACFGQLVMVLATVCSTWVAVNAGTSRRSILVPQGCVSGTATRKGNKMAVRCGLLMLLCCAMNGTYILENPRSSMLFTYLVEFFRMLRRAGVKVFQIHFWMQSFASSTPKRTTLVSNGKRIGALFNIACSASSSGKREHEGEELVKTCRAYVDGQGRKRYQGTPALKETQTYTPFFAKSLVSLIPDMLKDPPTFDLEVDMETPLPDLLRNWSSWEDAELGSVLLYLRGSKCLKMPEEYKAVFPSFLDVGPSLQNRKLELFDLKKV</sequence>
<evidence type="ECO:0000313" key="2">
    <source>
        <dbReference type="EMBL" id="CAK8990486.1"/>
    </source>
</evidence>
<keyword evidence="1" id="KW-0472">Membrane</keyword>
<dbReference type="Proteomes" id="UP001642484">
    <property type="component" value="Unassembled WGS sequence"/>
</dbReference>
<feature type="transmembrane region" description="Helical" evidence="1">
    <location>
        <begin position="109"/>
        <end position="138"/>
    </location>
</feature>
<name>A0ABP0HLS9_9DINO</name>
<reference evidence="2 3" key="1">
    <citation type="submission" date="2024-02" db="EMBL/GenBank/DDBJ databases">
        <authorList>
            <person name="Chen Y."/>
            <person name="Shah S."/>
            <person name="Dougan E. K."/>
            <person name="Thang M."/>
            <person name="Chan C."/>
        </authorList>
    </citation>
    <scope>NUCLEOTIDE SEQUENCE [LARGE SCALE GENOMIC DNA]</scope>
</reference>
<proteinExistence type="predicted"/>
<feature type="non-terminal residue" evidence="2">
    <location>
        <position position="1"/>
    </location>
</feature>
<evidence type="ECO:0000256" key="1">
    <source>
        <dbReference type="SAM" id="Phobius"/>
    </source>
</evidence>
<keyword evidence="1" id="KW-1133">Transmembrane helix</keyword>
<comment type="caution">
    <text evidence="2">The sequence shown here is derived from an EMBL/GenBank/DDBJ whole genome shotgun (WGS) entry which is preliminary data.</text>
</comment>
<evidence type="ECO:0000313" key="3">
    <source>
        <dbReference type="Proteomes" id="UP001642484"/>
    </source>
</evidence>
<feature type="transmembrane region" description="Helical" evidence="1">
    <location>
        <begin position="21"/>
        <end position="42"/>
    </location>
</feature>